<reference evidence="2" key="1">
    <citation type="submission" date="2025-08" db="UniProtKB">
        <authorList>
            <consortium name="Ensembl"/>
        </authorList>
    </citation>
    <scope>IDENTIFICATION</scope>
</reference>
<dbReference type="Ensembl" id="ENSACDT00005008215.1">
    <property type="protein sequence ID" value="ENSACDP00005006827.1"/>
    <property type="gene ID" value="ENSACDG00005005008.1"/>
</dbReference>
<protein>
    <submittedName>
        <fullName evidence="2">Uncharacterized protein</fullName>
    </submittedName>
</protein>
<dbReference type="Proteomes" id="UP000694521">
    <property type="component" value="Unplaced"/>
</dbReference>
<organism evidence="2 3">
    <name type="scientific">Anser cygnoides</name>
    <name type="common">Swan goose</name>
    <dbReference type="NCBI Taxonomy" id="8845"/>
    <lineage>
        <taxon>Eukaryota</taxon>
        <taxon>Metazoa</taxon>
        <taxon>Chordata</taxon>
        <taxon>Craniata</taxon>
        <taxon>Vertebrata</taxon>
        <taxon>Euteleostomi</taxon>
        <taxon>Archelosauria</taxon>
        <taxon>Archosauria</taxon>
        <taxon>Dinosauria</taxon>
        <taxon>Saurischia</taxon>
        <taxon>Theropoda</taxon>
        <taxon>Coelurosauria</taxon>
        <taxon>Aves</taxon>
        <taxon>Neognathae</taxon>
        <taxon>Galloanserae</taxon>
        <taxon>Anseriformes</taxon>
        <taxon>Anatidae</taxon>
        <taxon>Anserinae</taxon>
        <taxon>Anser</taxon>
    </lineage>
</organism>
<proteinExistence type="predicted"/>
<evidence type="ECO:0000313" key="3">
    <source>
        <dbReference type="Proteomes" id="UP000694521"/>
    </source>
</evidence>
<feature type="region of interest" description="Disordered" evidence="1">
    <location>
        <begin position="1"/>
        <end position="73"/>
    </location>
</feature>
<dbReference type="AlphaFoldDB" id="A0A8B9DFX9"/>
<name>A0A8B9DFX9_ANSCY</name>
<evidence type="ECO:0000256" key="1">
    <source>
        <dbReference type="SAM" id="MobiDB-lite"/>
    </source>
</evidence>
<sequence length="109" mass="11616">QPMPSRRRDAAGGAGRGAGERRGPARPRGASGDFRWPPPAGPRCQPRARSPPQAGPRLCPPPARSFGASRPVPAAAPDKEALLALRRRTGLPFVHCREALLRFGTDLPQ</sequence>
<feature type="compositionally biased region" description="Basic and acidic residues" evidence="1">
    <location>
        <begin position="1"/>
        <end position="10"/>
    </location>
</feature>
<evidence type="ECO:0000313" key="2">
    <source>
        <dbReference type="Ensembl" id="ENSACDP00005006827.1"/>
    </source>
</evidence>
<reference evidence="2" key="2">
    <citation type="submission" date="2025-09" db="UniProtKB">
        <authorList>
            <consortium name="Ensembl"/>
        </authorList>
    </citation>
    <scope>IDENTIFICATION</scope>
</reference>
<accession>A0A8B9DFX9</accession>
<dbReference type="Gene3D" id="1.10.8.10">
    <property type="entry name" value="DNA helicase RuvA subunit, C-terminal domain"/>
    <property type="match status" value="1"/>
</dbReference>
<keyword evidence="3" id="KW-1185">Reference proteome</keyword>